<evidence type="ECO:0000256" key="1">
    <source>
        <dbReference type="SAM" id="MobiDB-lite"/>
    </source>
</evidence>
<accession>A0A0C9XDX2</accession>
<keyword evidence="3" id="KW-1185">Reference proteome</keyword>
<dbReference type="EMBL" id="KN834667">
    <property type="protein sequence ID" value="KIK10465.1"/>
    <property type="molecule type" value="Genomic_DNA"/>
</dbReference>
<proteinExistence type="predicted"/>
<dbReference type="Proteomes" id="UP000054018">
    <property type="component" value="Unassembled WGS sequence"/>
</dbReference>
<dbReference type="AlphaFoldDB" id="A0A0C9XDX2"/>
<evidence type="ECO:0000313" key="2">
    <source>
        <dbReference type="EMBL" id="KIK10465.1"/>
    </source>
</evidence>
<protein>
    <submittedName>
        <fullName evidence="2">Uncharacterized protein</fullName>
    </submittedName>
</protein>
<gene>
    <name evidence="2" type="ORF">PISMIDRAFT_20375</name>
</gene>
<name>A0A0C9XDX2_9AGAM</name>
<dbReference type="HOGENOM" id="CLU_2264804_0_0_1"/>
<sequence>MTATPIPQPTMPPIGTPSAPFGISRQPSAPVGICPGNSPRSGDLLSRLRTGPDMAQHPHRMAFGPLSDWLSVERPEVIPPTPFLLCSVPLSRPSPLPLDLHSM</sequence>
<organism evidence="2 3">
    <name type="scientific">Pisolithus microcarpus 441</name>
    <dbReference type="NCBI Taxonomy" id="765257"/>
    <lineage>
        <taxon>Eukaryota</taxon>
        <taxon>Fungi</taxon>
        <taxon>Dikarya</taxon>
        <taxon>Basidiomycota</taxon>
        <taxon>Agaricomycotina</taxon>
        <taxon>Agaricomycetes</taxon>
        <taxon>Agaricomycetidae</taxon>
        <taxon>Boletales</taxon>
        <taxon>Sclerodermatineae</taxon>
        <taxon>Pisolithaceae</taxon>
        <taxon>Pisolithus</taxon>
    </lineage>
</organism>
<reference evidence="3" key="2">
    <citation type="submission" date="2015-01" db="EMBL/GenBank/DDBJ databases">
        <title>Evolutionary Origins and Diversification of the Mycorrhizal Mutualists.</title>
        <authorList>
            <consortium name="DOE Joint Genome Institute"/>
            <consortium name="Mycorrhizal Genomics Consortium"/>
            <person name="Kohler A."/>
            <person name="Kuo A."/>
            <person name="Nagy L.G."/>
            <person name="Floudas D."/>
            <person name="Copeland A."/>
            <person name="Barry K.W."/>
            <person name="Cichocki N."/>
            <person name="Veneault-Fourrey C."/>
            <person name="LaButti K."/>
            <person name="Lindquist E.A."/>
            <person name="Lipzen A."/>
            <person name="Lundell T."/>
            <person name="Morin E."/>
            <person name="Murat C."/>
            <person name="Riley R."/>
            <person name="Ohm R."/>
            <person name="Sun H."/>
            <person name="Tunlid A."/>
            <person name="Henrissat B."/>
            <person name="Grigoriev I.V."/>
            <person name="Hibbett D.S."/>
            <person name="Martin F."/>
        </authorList>
    </citation>
    <scope>NUCLEOTIDE SEQUENCE [LARGE SCALE GENOMIC DNA]</scope>
    <source>
        <strain evidence="3">441</strain>
    </source>
</reference>
<feature type="region of interest" description="Disordered" evidence="1">
    <location>
        <begin position="1"/>
        <end position="43"/>
    </location>
</feature>
<evidence type="ECO:0000313" key="3">
    <source>
        <dbReference type="Proteomes" id="UP000054018"/>
    </source>
</evidence>
<reference evidence="2 3" key="1">
    <citation type="submission" date="2014-04" db="EMBL/GenBank/DDBJ databases">
        <authorList>
            <consortium name="DOE Joint Genome Institute"/>
            <person name="Kuo A."/>
            <person name="Kohler A."/>
            <person name="Costa M.D."/>
            <person name="Nagy L.G."/>
            <person name="Floudas D."/>
            <person name="Copeland A."/>
            <person name="Barry K.W."/>
            <person name="Cichocki N."/>
            <person name="Veneault-Fourrey C."/>
            <person name="LaButti K."/>
            <person name="Lindquist E.A."/>
            <person name="Lipzen A."/>
            <person name="Lundell T."/>
            <person name="Morin E."/>
            <person name="Murat C."/>
            <person name="Sun H."/>
            <person name="Tunlid A."/>
            <person name="Henrissat B."/>
            <person name="Grigoriev I.V."/>
            <person name="Hibbett D.S."/>
            <person name="Martin F."/>
            <person name="Nordberg H.P."/>
            <person name="Cantor M.N."/>
            <person name="Hua S.X."/>
        </authorList>
    </citation>
    <scope>NUCLEOTIDE SEQUENCE [LARGE SCALE GENOMIC DNA]</scope>
    <source>
        <strain evidence="2 3">441</strain>
    </source>
</reference>
<feature type="compositionally biased region" description="Pro residues" evidence="1">
    <location>
        <begin position="1"/>
        <end position="15"/>
    </location>
</feature>